<feature type="transmembrane region" description="Helical" evidence="5">
    <location>
        <begin position="352"/>
        <end position="374"/>
    </location>
</feature>
<dbReference type="InterPro" id="IPR001807">
    <property type="entry name" value="ClC"/>
</dbReference>
<dbReference type="GO" id="GO:0016020">
    <property type="term" value="C:membrane"/>
    <property type="evidence" value="ECO:0007669"/>
    <property type="project" value="UniProtKB-SubCell"/>
</dbReference>
<evidence type="ECO:0000256" key="3">
    <source>
        <dbReference type="ARBA" id="ARBA00022989"/>
    </source>
</evidence>
<dbReference type="PRINTS" id="PR00762">
    <property type="entry name" value="CLCHANNEL"/>
</dbReference>
<evidence type="ECO:0000313" key="7">
    <source>
        <dbReference type="Proteomes" id="UP001164390"/>
    </source>
</evidence>
<dbReference type="InterPro" id="IPR014743">
    <property type="entry name" value="Cl-channel_core"/>
</dbReference>
<dbReference type="InterPro" id="IPR050368">
    <property type="entry name" value="ClC-type_chloride_channel"/>
</dbReference>
<dbReference type="Gene3D" id="1.10.3080.10">
    <property type="entry name" value="Clc chloride channel"/>
    <property type="match status" value="1"/>
</dbReference>
<feature type="transmembrane region" description="Helical" evidence="5">
    <location>
        <begin position="201"/>
        <end position="226"/>
    </location>
</feature>
<evidence type="ECO:0000256" key="5">
    <source>
        <dbReference type="SAM" id="Phobius"/>
    </source>
</evidence>
<dbReference type="Pfam" id="PF00654">
    <property type="entry name" value="Voltage_CLC"/>
    <property type="match status" value="1"/>
</dbReference>
<evidence type="ECO:0000256" key="2">
    <source>
        <dbReference type="ARBA" id="ARBA00022692"/>
    </source>
</evidence>
<feature type="transmembrane region" description="Helical" evidence="5">
    <location>
        <begin position="380"/>
        <end position="404"/>
    </location>
</feature>
<dbReference type="PANTHER" id="PTHR43427:SF12">
    <property type="entry name" value="CHLORIDE TRANSPORTER"/>
    <property type="match status" value="1"/>
</dbReference>
<accession>A0AA46YJF5</accession>
<keyword evidence="3 5" id="KW-1133">Transmembrane helix</keyword>
<dbReference type="Proteomes" id="UP001164390">
    <property type="component" value="Chromosome"/>
</dbReference>
<reference evidence="6" key="1">
    <citation type="submission" date="2022-01" db="EMBL/GenBank/DDBJ databases">
        <title>Nocardioidaceae gen. sp. A5X3R13.</title>
        <authorList>
            <person name="Lopez Marin M.A."/>
            <person name="Uhlik O."/>
        </authorList>
    </citation>
    <scope>NUCLEOTIDE SEQUENCE</scope>
    <source>
        <strain evidence="6">A5X3R13</strain>
    </source>
</reference>
<keyword evidence="7" id="KW-1185">Reference proteome</keyword>
<comment type="subcellular location">
    <subcellularLocation>
        <location evidence="1">Membrane</location>
        <topology evidence="1">Multi-pass membrane protein</topology>
    </subcellularLocation>
</comment>
<dbReference type="GO" id="GO:0015108">
    <property type="term" value="F:chloride transmembrane transporter activity"/>
    <property type="evidence" value="ECO:0007669"/>
    <property type="project" value="InterPro"/>
</dbReference>
<dbReference type="AlphaFoldDB" id="A0AA46YJF5"/>
<dbReference type="SUPFAM" id="SSF81340">
    <property type="entry name" value="Clc chloride channel"/>
    <property type="match status" value="1"/>
</dbReference>
<evidence type="ECO:0000256" key="4">
    <source>
        <dbReference type="ARBA" id="ARBA00023136"/>
    </source>
</evidence>
<evidence type="ECO:0000313" key="6">
    <source>
        <dbReference type="EMBL" id="UYM03416.1"/>
    </source>
</evidence>
<dbReference type="EMBL" id="CP094970">
    <property type="protein sequence ID" value="UYM03416.1"/>
    <property type="molecule type" value="Genomic_DNA"/>
</dbReference>
<sequence length="444" mass="44445">MEQDAHQGQTQSESELVIALHSRGYVAILLVAALIGIPLSFVAFFFLVVVHELEHLVWDTLPDQLGFDGVPAWWPIVTMGLAAVVVGLTISRLPGHGGHVPADGMGAGGTPPRELPGTIIAAAVGLSLGAVLGPEAPLMALGSGLALLAVSRTRAADRPQVSAVIGAAGSAAAISAVFGNPLVAAIIFLEVADMGRRRTTMLVLPALVASGVGAVVFTGLGSWTGLEIGALTIPDLESSTLNAATVAWTLPVAAAIAAGIWAALVCGRRVASLATAYRMRITVAAGLVTGLGATIYALVTDHGPEEVVLSGQATLGDLALHPEQWSAGALVLLLVCKGIGYGVCLGAFRGGLIFPAVFLGAAAGVLASTALPGIDPVAGVAIGTAAATAATQLPVTGILLVVLLMGDAAASQMPVIILSAVTALVVDELLNSLTASDPDSPATT</sequence>
<name>A0AA46YJF5_9ACTN</name>
<feature type="transmembrane region" description="Helical" evidence="5">
    <location>
        <begin position="161"/>
        <end position="189"/>
    </location>
</feature>
<protein>
    <submittedName>
        <fullName evidence="6">Chloride channel protein</fullName>
    </submittedName>
</protein>
<feature type="transmembrane region" description="Helical" evidence="5">
    <location>
        <begin position="119"/>
        <end position="141"/>
    </location>
</feature>
<dbReference type="KEGG" id="sgrg:L0C25_12700"/>
<proteinExistence type="predicted"/>
<organism evidence="6 7">
    <name type="scientific">Solicola gregarius</name>
    <dbReference type="NCBI Taxonomy" id="2908642"/>
    <lineage>
        <taxon>Bacteria</taxon>
        <taxon>Bacillati</taxon>
        <taxon>Actinomycetota</taxon>
        <taxon>Actinomycetes</taxon>
        <taxon>Propionibacteriales</taxon>
        <taxon>Nocardioidaceae</taxon>
        <taxon>Solicola</taxon>
    </lineage>
</organism>
<evidence type="ECO:0000256" key="1">
    <source>
        <dbReference type="ARBA" id="ARBA00004141"/>
    </source>
</evidence>
<feature type="transmembrane region" description="Helical" evidence="5">
    <location>
        <begin position="70"/>
        <end position="90"/>
    </location>
</feature>
<dbReference type="RefSeq" id="WP_271632022.1">
    <property type="nucleotide sequence ID" value="NZ_CP094970.1"/>
</dbReference>
<feature type="transmembrane region" description="Helical" evidence="5">
    <location>
        <begin position="325"/>
        <end position="345"/>
    </location>
</feature>
<gene>
    <name evidence="6" type="ORF">L0C25_12700</name>
</gene>
<keyword evidence="4 5" id="KW-0472">Membrane</keyword>
<feature type="transmembrane region" description="Helical" evidence="5">
    <location>
        <begin position="25"/>
        <end position="50"/>
    </location>
</feature>
<feature type="transmembrane region" description="Helical" evidence="5">
    <location>
        <begin position="246"/>
        <end position="267"/>
    </location>
</feature>
<dbReference type="PANTHER" id="PTHR43427">
    <property type="entry name" value="CHLORIDE CHANNEL PROTEIN CLC-E"/>
    <property type="match status" value="1"/>
</dbReference>
<keyword evidence="2 5" id="KW-0812">Transmembrane</keyword>
<feature type="transmembrane region" description="Helical" evidence="5">
    <location>
        <begin position="279"/>
        <end position="299"/>
    </location>
</feature>